<dbReference type="SUPFAM" id="SSF88723">
    <property type="entry name" value="PIN domain-like"/>
    <property type="match status" value="1"/>
</dbReference>
<keyword evidence="11" id="KW-1185">Reference proteome</keyword>
<comment type="function">
    <text evidence="8">Toxic component of a toxin-antitoxin (TA) system. An RNase.</text>
</comment>
<evidence type="ECO:0000256" key="3">
    <source>
        <dbReference type="ARBA" id="ARBA00022722"/>
    </source>
</evidence>
<accession>A0A4V3H4C6</accession>
<keyword evidence="2 8" id="KW-1277">Toxin-antitoxin system</keyword>
<dbReference type="InterPro" id="IPR002716">
    <property type="entry name" value="PIN_dom"/>
</dbReference>
<evidence type="ECO:0000313" key="11">
    <source>
        <dbReference type="Proteomes" id="UP000294914"/>
    </source>
</evidence>
<dbReference type="Pfam" id="PF01850">
    <property type="entry name" value="PIN"/>
    <property type="match status" value="1"/>
</dbReference>
<feature type="binding site" evidence="8">
    <location>
        <position position="91"/>
    </location>
    <ligand>
        <name>Mg(2+)</name>
        <dbReference type="ChEBI" id="CHEBI:18420"/>
    </ligand>
</feature>
<feature type="domain" description="PIN" evidence="9">
    <location>
        <begin position="2"/>
        <end position="117"/>
    </location>
</feature>
<evidence type="ECO:0000256" key="5">
    <source>
        <dbReference type="ARBA" id="ARBA00022801"/>
    </source>
</evidence>
<dbReference type="GO" id="GO:0004540">
    <property type="term" value="F:RNA nuclease activity"/>
    <property type="evidence" value="ECO:0007669"/>
    <property type="project" value="InterPro"/>
</dbReference>
<evidence type="ECO:0000256" key="4">
    <source>
        <dbReference type="ARBA" id="ARBA00022723"/>
    </source>
</evidence>
<keyword evidence="8" id="KW-0800">Toxin</keyword>
<dbReference type="GO" id="GO:0090729">
    <property type="term" value="F:toxin activity"/>
    <property type="evidence" value="ECO:0007669"/>
    <property type="project" value="UniProtKB-KW"/>
</dbReference>
<dbReference type="GO" id="GO:0016787">
    <property type="term" value="F:hydrolase activity"/>
    <property type="evidence" value="ECO:0007669"/>
    <property type="project" value="UniProtKB-KW"/>
</dbReference>
<dbReference type="HAMAP" id="MF_00265">
    <property type="entry name" value="VapC_Nob1"/>
    <property type="match status" value="1"/>
</dbReference>
<comment type="caution">
    <text evidence="10">The sequence shown here is derived from an EMBL/GenBank/DDBJ whole genome shotgun (WGS) entry which is preliminary data.</text>
</comment>
<dbReference type="PANTHER" id="PTHR33653">
    <property type="entry name" value="RIBONUCLEASE VAPC2"/>
    <property type="match status" value="1"/>
</dbReference>
<dbReference type="InterPro" id="IPR029060">
    <property type="entry name" value="PIN-like_dom_sf"/>
</dbReference>
<organism evidence="10 11">
    <name type="scientific">Thiohalophilus thiocyanatoxydans</name>
    <dbReference type="NCBI Taxonomy" id="381308"/>
    <lineage>
        <taxon>Bacteria</taxon>
        <taxon>Pseudomonadati</taxon>
        <taxon>Pseudomonadota</taxon>
        <taxon>Gammaproteobacteria</taxon>
        <taxon>Thiohalomonadales</taxon>
        <taxon>Thiohalophilaceae</taxon>
        <taxon>Thiohalophilus</taxon>
    </lineage>
</organism>
<evidence type="ECO:0000256" key="8">
    <source>
        <dbReference type="HAMAP-Rule" id="MF_00265"/>
    </source>
</evidence>
<comment type="cofactor">
    <cofactor evidence="1 8">
        <name>Mg(2+)</name>
        <dbReference type="ChEBI" id="CHEBI:18420"/>
    </cofactor>
</comment>
<keyword evidence="5 8" id="KW-0378">Hydrolase</keyword>
<sequence length="126" mass="14221">MILVDTDVLIWNLRGNRKAADLLDTHTGFTLSAVSYMELVQGVRNKQELRSIKQALAFWDARIIHIDEGISNRATFLIEQHALANAMQLADALIAATALEQGLELLTANDKHYRHIDNLELTIFRP</sequence>
<dbReference type="PANTHER" id="PTHR33653:SF1">
    <property type="entry name" value="RIBONUCLEASE VAPC2"/>
    <property type="match status" value="1"/>
</dbReference>
<dbReference type="InterPro" id="IPR022907">
    <property type="entry name" value="VapC_family"/>
</dbReference>
<evidence type="ECO:0000256" key="7">
    <source>
        <dbReference type="ARBA" id="ARBA00038093"/>
    </source>
</evidence>
<dbReference type="Proteomes" id="UP000294914">
    <property type="component" value="Unassembled WGS sequence"/>
</dbReference>
<keyword evidence="4 8" id="KW-0479">Metal-binding</keyword>
<feature type="binding site" evidence="8">
    <location>
        <position position="5"/>
    </location>
    <ligand>
        <name>Mg(2+)</name>
        <dbReference type="ChEBI" id="CHEBI:18420"/>
    </ligand>
</feature>
<evidence type="ECO:0000256" key="2">
    <source>
        <dbReference type="ARBA" id="ARBA00022649"/>
    </source>
</evidence>
<protein>
    <recommendedName>
        <fullName evidence="8">Ribonuclease VapC</fullName>
        <shortName evidence="8">RNase VapC</shortName>
        <ecNumber evidence="8">3.1.-.-</ecNumber>
    </recommendedName>
    <alternativeName>
        <fullName evidence="8">Toxin VapC</fullName>
    </alternativeName>
</protein>
<dbReference type="InterPro" id="IPR050556">
    <property type="entry name" value="Type_II_TA_system_RNase"/>
</dbReference>
<dbReference type="AlphaFoldDB" id="A0A4V3H4C6"/>
<dbReference type="CDD" id="cd18741">
    <property type="entry name" value="PIN_VapC4-5_FitB-like"/>
    <property type="match status" value="1"/>
</dbReference>
<dbReference type="EMBL" id="SOQX01000002">
    <property type="protein sequence ID" value="TDY02705.1"/>
    <property type="molecule type" value="Genomic_DNA"/>
</dbReference>
<keyword evidence="3 8" id="KW-0540">Nuclease</keyword>
<dbReference type="EC" id="3.1.-.-" evidence="8"/>
<dbReference type="GO" id="GO:0000287">
    <property type="term" value="F:magnesium ion binding"/>
    <property type="evidence" value="ECO:0007669"/>
    <property type="project" value="UniProtKB-UniRule"/>
</dbReference>
<dbReference type="Gene3D" id="3.40.50.1010">
    <property type="entry name" value="5'-nuclease"/>
    <property type="match status" value="1"/>
</dbReference>
<evidence type="ECO:0000256" key="1">
    <source>
        <dbReference type="ARBA" id="ARBA00001946"/>
    </source>
</evidence>
<comment type="similarity">
    <text evidence="7 8">Belongs to the PINc/VapC protein family.</text>
</comment>
<evidence type="ECO:0000259" key="9">
    <source>
        <dbReference type="Pfam" id="PF01850"/>
    </source>
</evidence>
<keyword evidence="6 8" id="KW-0460">Magnesium</keyword>
<reference evidence="10 11" key="1">
    <citation type="submission" date="2019-03" db="EMBL/GenBank/DDBJ databases">
        <title>Genomic Encyclopedia of Type Strains, Phase IV (KMG-IV): sequencing the most valuable type-strain genomes for metagenomic binning, comparative biology and taxonomic classification.</title>
        <authorList>
            <person name="Goeker M."/>
        </authorList>
    </citation>
    <scope>NUCLEOTIDE SEQUENCE [LARGE SCALE GENOMIC DNA]</scope>
    <source>
        <strain evidence="10 11">DSM 16326</strain>
    </source>
</reference>
<proteinExistence type="inferred from homology"/>
<gene>
    <name evidence="8" type="primary">vapC</name>
    <name evidence="10" type="ORF">EDC23_1082</name>
</gene>
<evidence type="ECO:0000256" key="6">
    <source>
        <dbReference type="ARBA" id="ARBA00022842"/>
    </source>
</evidence>
<name>A0A4V3H4C6_9GAMM</name>
<evidence type="ECO:0000313" key="10">
    <source>
        <dbReference type="EMBL" id="TDY02705.1"/>
    </source>
</evidence>